<reference evidence="2" key="1">
    <citation type="submission" date="2012-11" db="EMBL/GenBank/DDBJ databases">
        <authorList>
            <person name="Lucero-Rivera Y.E."/>
            <person name="Tovar-Ramirez D."/>
        </authorList>
    </citation>
    <scope>NUCLEOTIDE SEQUENCE [LARGE SCALE GENOMIC DNA]</scope>
    <source>
        <strain evidence="2">Araruama</strain>
    </source>
</reference>
<name>A0A1V1PEP6_9BACT</name>
<organism evidence="1 2">
    <name type="scientific">Candidatus Magnetoglobus multicellularis str. Araruama</name>
    <dbReference type="NCBI Taxonomy" id="890399"/>
    <lineage>
        <taxon>Bacteria</taxon>
        <taxon>Pseudomonadati</taxon>
        <taxon>Thermodesulfobacteriota</taxon>
        <taxon>Desulfobacteria</taxon>
        <taxon>Desulfobacterales</taxon>
        <taxon>Desulfobacteraceae</taxon>
        <taxon>Candidatus Magnetoglobus</taxon>
    </lineage>
</organism>
<comment type="caution">
    <text evidence="1">The sequence shown here is derived from an EMBL/GenBank/DDBJ whole genome shotgun (WGS) entry which is preliminary data.</text>
</comment>
<protein>
    <recommendedName>
        <fullName evidence="3">Response regulatory domain-containing protein</fullName>
    </recommendedName>
</protein>
<dbReference type="Proteomes" id="UP000189670">
    <property type="component" value="Unassembled WGS sequence"/>
</dbReference>
<dbReference type="InterPro" id="IPR029063">
    <property type="entry name" value="SAM-dependent_MTases_sf"/>
</dbReference>
<evidence type="ECO:0000313" key="1">
    <source>
        <dbReference type="EMBL" id="ETR73258.1"/>
    </source>
</evidence>
<proteinExistence type="predicted"/>
<sequence length="84" mass="9653">MNNDQLSYKPVGFIDDNALLTGKKLMGYSVLGTAKEMHHLLHKHPIDGILISFQHTNDQIQTFIKTCKENDIYVKQFNIHLKSL</sequence>
<evidence type="ECO:0008006" key="3">
    <source>
        <dbReference type="Google" id="ProtNLM"/>
    </source>
</evidence>
<gene>
    <name evidence="1" type="ORF">OMM_07064</name>
</gene>
<dbReference type="AlphaFoldDB" id="A0A1V1PEP6"/>
<dbReference type="EMBL" id="ATBP01000076">
    <property type="protein sequence ID" value="ETR73258.1"/>
    <property type="molecule type" value="Genomic_DNA"/>
</dbReference>
<evidence type="ECO:0000313" key="2">
    <source>
        <dbReference type="Proteomes" id="UP000189670"/>
    </source>
</evidence>
<dbReference type="Gene3D" id="3.40.50.720">
    <property type="entry name" value="NAD(P)-binding Rossmann-like Domain"/>
    <property type="match status" value="1"/>
</dbReference>
<accession>A0A1V1PEP6</accession>
<dbReference type="SUPFAM" id="SSF53335">
    <property type="entry name" value="S-adenosyl-L-methionine-dependent methyltransferases"/>
    <property type="match status" value="1"/>
</dbReference>